<reference evidence="1" key="1">
    <citation type="submission" date="2020-07" db="EMBL/GenBank/DDBJ databases">
        <title>Vallitalea pronyensis genome.</title>
        <authorList>
            <person name="Postec A."/>
        </authorList>
    </citation>
    <scope>NUCLEOTIDE SEQUENCE</scope>
    <source>
        <strain evidence="1">FatNI3</strain>
    </source>
</reference>
<evidence type="ECO:0000313" key="2">
    <source>
        <dbReference type="Proteomes" id="UP000683246"/>
    </source>
</evidence>
<proteinExistence type="predicted"/>
<dbReference type="Proteomes" id="UP000683246">
    <property type="component" value="Chromosome"/>
</dbReference>
<evidence type="ECO:0008006" key="3">
    <source>
        <dbReference type="Google" id="ProtNLM"/>
    </source>
</evidence>
<dbReference type="AlphaFoldDB" id="A0A8J8MQE0"/>
<name>A0A8J8MQE0_9FIRM</name>
<protein>
    <recommendedName>
        <fullName evidence="3">SatD family (SatD)</fullName>
    </recommendedName>
</protein>
<dbReference type="InterPro" id="IPR032580">
    <property type="entry name" value="SatD"/>
</dbReference>
<organism evidence="1 2">
    <name type="scientific">Vallitalea pronyensis</name>
    <dbReference type="NCBI Taxonomy" id="1348613"/>
    <lineage>
        <taxon>Bacteria</taxon>
        <taxon>Bacillati</taxon>
        <taxon>Bacillota</taxon>
        <taxon>Clostridia</taxon>
        <taxon>Lachnospirales</taxon>
        <taxon>Vallitaleaceae</taxon>
        <taxon>Vallitalea</taxon>
    </lineage>
</organism>
<evidence type="ECO:0000313" key="1">
    <source>
        <dbReference type="EMBL" id="QUI25876.1"/>
    </source>
</evidence>
<dbReference type="EMBL" id="CP058649">
    <property type="protein sequence ID" value="QUI25876.1"/>
    <property type="molecule type" value="Genomic_DNA"/>
</dbReference>
<accession>A0A8J8MQE0</accession>
<keyword evidence="2" id="KW-1185">Reference proteome</keyword>
<dbReference type="KEGG" id="vpy:HZI73_26020"/>
<sequence length="132" mass="15367">MNYCTLICDIKESRKLKNREAVQYQIIDMLNKANTRFKSDIISPFLITIGDEWEGLLKHPCDYRKILSFFRECMPGVRFYSGIGIGDISIHNFKLPVNQLDGPSFHIARQAIKYAKMHDLPVVVLFDDWNNL</sequence>
<gene>
    <name evidence="1" type="ORF">HZI73_26020</name>
</gene>
<dbReference type="Pfam" id="PF16264">
    <property type="entry name" value="SatD"/>
    <property type="match status" value="1"/>
</dbReference>